<dbReference type="Proteomes" id="UP000035489">
    <property type="component" value="Unassembled WGS sequence"/>
</dbReference>
<gene>
    <name evidence="1" type="ORF">AA309_15615</name>
</gene>
<organism evidence="1 2">
    <name type="scientific">Microvirga vignae</name>
    <dbReference type="NCBI Taxonomy" id="1225564"/>
    <lineage>
        <taxon>Bacteria</taxon>
        <taxon>Pseudomonadati</taxon>
        <taxon>Pseudomonadota</taxon>
        <taxon>Alphaproteobacteria</taxon>
        <taxon>Hyphomicrobiales</taxon>
        <taxon>Methylobacteriaceae</taxon>
        <taxon>Microvirga</taxon>
    </lineage>
</organism>
<evidence type="ECO:0000313" key="1">
    <source>
        <dbReference type="EMBL" id="KLK92241.1"/>
    </source>
</evidence>
<accession>A0A0H1RBJ9</accession>
<comment type="caution">
    <text evidence="1">The sequence shown here is derived from an EMBL/GenBank/DDBJ whole genome shotgun (WGS) entry which is preliminary data.</text>
</comment>
<name>A0A0H1RBJ9_9HYPH</name>
<dbReference type="EMBL" id="LCYG01000038">
    <property type="protein sequence ID" value="KLK92241.1"/>
    <property type="molecule type" value="Genomic_DNA"/>
</dbReference>
<dbReference type="AlphaFoldDB" id="A0A0H1RBJ9"/>
<evidence type="ECO:0008006" key="3">
    <source>
        <dbReference type="Google" id="ProtNLM"/>
    </source>
</evidence>
<evidence type="ECO:0000313" key="2">
    <source>
        <dbReference type="Proteomes" id="UP000035489"/>
    </source>
</evidence>
<dbReference type="PATRIC" id="fig|1225564.3.peg.4022"/>
<keyword evidence="2" id="KW-1185">Reference proteome</keyword>
<reference evidence="1 2" key="1">
    <citation type="submission" date="2015-05" db="EMBL/GenBank/DDBJ databases">
        <title>Draft genome sequence of Microvirga vignae strain BR3299, a novel nitrogen fixing bacteria isolated from Brazil semi-aired region.</title>
        <authorList>
            <person name="Zilli J.E."/>
            <person name="Passos S.R."/>
            <person name="Leite J."/>
            <person name="Baldani J.I."/>
            <person name="Xavier G.R."/>
            <person name="Rumjaneck N.G."/>
            <person name="Simoes-Araujo J.L."/>
        </authorList>
    </citation>
    <scope>NUCLEOTIDE SEQUENCE [LARGE SCALE GENOMIC DNA]</scope>
    <source>
        <strain evidence="1 2">BR3299</strain>
    </source>
</reference>
<sequence>MTIAAYAGLPPEKTDQASVLINVARNVGGSIGMSLAQNVLAHREQFRQSRLVENASPSNVQYQEALRQATEYFVAHGSPMIQAQQQAFAWIGQQVQTQATFLAYVDVFWILTLASAACIHPTQRQAQG</sequence>
<protein>
    <recommendedName>
        <fullName evidence="3">Major facilitator superfamily (MFS) profile domain-containing protein</fullName>
    </recommendedName>
</protein>
<proteinExistence type="predicted"/>
<dbReference type="STRING" id="1225564.AA309_15615"/>